<evidence type="ECO:0000256" key="6">
    <source>
        <dbReference type="SAM" id="MobiDB-lite"/>
    </source>
</evidence>
<evidence type="ECO:0008006" key="9">
    <source>
        <dbReference type="Google" id="ProtNLM"/>
    </source>
</evidence>
<gene>
    <name evidence="7" type="ORF">NDU88_006790</name>
</gene>
<dbReference type="GO" id="GO:0005794">
    <property type="term" value="C:Golgi apparatus"/>
    <property type="evidence" value="ECO:0007669"/>
    <property type="project" value="UniProtKB-SubCell"/>
</dbReference>
<comment type="caution">
    <text evidence="7">The sequence shown here is derived from an EMBL/GenBank/DDBJ whole genome shotgun (WGS) entry which is preliminary data.</text>
</comment>
<evidence type="ECO:0000256" key="4">
    <source>
        <dbReference type="ARBA" id="ARBA00023034"/>
    </source>
</evidence>
<evidence type="ECO:0000256" key="2">
    <source>
        <dbReference type="ARBA" id="ARBA00004555"/>
    </source>
</evidence>
<reference evidence="7" key="1">
    <citation type="journal article" date="2022" name="bioRxiv">
        <title>Sequencing and chromosome-scale assembly of the giantPleurodeles waltlgenome.</title>
        <authorList>
            <person name="Brown T."/>
            <person name="Elewa A."/>
            <person name="Iarovenko S."/>
            <person name="Subramanian E."/>
            <person name="Araus A.J."/>
            <person name="Petzold A."/>
            <person name="Susuki M."/>
            <person name="Suzuki K.-i.T."/>
            <person name="Hayashi T."/>
            <person name="Toyoda A."/>
            <person name="Oliveira C."/>
            <person name="Osipova E."/>
            <person name="Leigh N.D."/>
            <person name="Simon A."/>
            <person name="Yun M.H."/>
        </authorList>
    </citation>
    <scope>NUCLEOTIDE SEQUENCE</scope>
    <source>
        <strain evidence="7">20211129_DDA</strain>
        <tissue evidence="7">Liver</tissue>
    </source>
</reference>
<dbReference type="InterPro" id="IPR029207">
    <property type="entry name" value="FAM198"/>
</dbReference>
<evidence type="ECO:0000256" key="5">
    <source>
        <dbReference type="ARBA" id="ARBA00023136"/>
    </source>
</evidence>
<dbReference type="AlphaFoldDB" id="A0AAV7MFZ8"/>
<comment type="similarity">
    <text evidence="3">Belongs to the GASK family.</text>
</comment>
<evidence type="ECO:0000313" key="7">
    <source>
        <dbReference type="EMBL" id="KAJ1101725.1"/>
    </source>
</evidence>
<dbReference type="Proteomes" id="UP001066276">
    <property type="component" value="Chromosome 10"/>
</dbReference>
<proteinExistence type="inferred from homology"/>
<name>A0AAV7MFZ8_PLEWA</name>
<organism evidence="7 8">
    <name type="scientific">Pleurodeles waltl</name>
    <name type="common">Iberian ribbed newt</name>
    <dbReference type="NCBI Taxonomy" id="8319"/>
    <lineage>
        <taxon>Eukaryota</taxon>
        <taxon>Metazoa</taxon>
        <taxon>Chordata</taxon>
        <taxon>Craniata</taxon>
        <taxon>Vertebrata</taxon>
        <taxon>Euteleostomi</taxon>
        <taxon>Amphibia</taxon>
        <taxon>Batrachia</taxon>
        <taxon>Caudata</taxon>
        <taxon>Salamandroidea</taxon>
        <taxon>Salamandridae</taxon>
        <taxon>Pleurodelinae</taxon>
        <taxon>Pleurodeles</taxon>
    </lineage>
</organism>
<feature type="region of interest" description="Disordered" evidence="6">
    <location>
        <begin position="256"/>
        <end position="282"/>
    </location>
</feature>
<dbReference type="Pfam" id="PF15051">
    <property type="entry name" value="FAM198"/>
    <property type="match status" value="1"/>
</dbReference>
<evidence type="ECO:0000313" key="8">
    <source>
        <dbReference type="Proteomes" id="UP001066276"/>
    </source>
</evidence>
<sequence length="629" mass="71548">MAPKTWLRMRLKRWPVVWFCTVLLFAIVLINTCQLLPPDGHTQSVLQHPALADPQGKVFRHKRLWENSSNFWNNQNHPLKEWGTGPVGHNQKEKVREVNSSCYSKGKKMGTHKNKKTKVATDQKAQIRKFNFAPKLYANNSKVMHGSPSLQNSVRKARGIDRLAKNRKTSSPIYSHMNKTQSSIKVEIAVSSSRFSESPQRLSQDGKSGFNLQPQTSSVDQLVVRQHPCKAHGCDEPQQPNRIALFLAVNDGPPVKKAKGSWGQDGRHQKTSQETSKEKMVPRLSQQLKMSVWCTQFHDRVTEQPGRSKMLQQQPPPWFTPDDLQKMKLLAKGEVVTKARIPAHGQVLKVGLLDDSVAASEDPQKHCTRGLCGLIKRPSDLHEVLAFHLDRVLGIKRSLPVVARKFRSHILPYKYTSGEARPIVWWAPDIQHLEDANNDQNSFALGWLQYQKILKHRCGMGKSGTALGTAPCLSIKHTEWAKLALFDFLLQVQDRLDRYCCGFKPDPSEACVEERLHEKCRNPEELALVHILVRESNPAHLVYIDNAARPFHPEDNLNFRLLEGIDRFPEDAVAVLKSGCLQNMLLRSLRLDEEFWESQGGYSGLKPVLQTIDRRAQILQKYIRDHSLS</sequence>
<dbReference type="EMBL" id="JANPWB010000014">
    <property type="protein sequence ID" value="KAJ1101725.1"/>
    <property type="molecule type" value="Genomic_DNA"/>
</dbReference>
<evidence type="ECO:0000256" key="3">
    <source>
        <dbReference type="ARBA" id="ARBA00007691"/>
    </source>
</evidence>
<keyword evidence="5" id="KW-0472">Membrane</keyword>
<evidence type="ECO:0000256" key="1">
    <source>
        <dbReference type="ARBA" id="ARBA00004308"/>
    </source>
</evidence>
<keyword evidence="4" id="KW-0333">Golgi apparatus</keyword>
<accession>A0AAV7MFZ8</accession>
<protein>
    <recommendedName>
        <fullName evidence="9">Golgi-associated kinase 1A</fullName>
    </recommendedName>
</protein>
<keyword evidence="8" id="KW-1185">Reference proteome</keyword>
<dbReference type="PANTHER" id="PTHR15905:SF5">
    <property type="entry name" value="GOLGI-ASSOCIATED KINASE 1A"/>
    <property type="match status" value="1"/>
</dbReference>
<dbReference type="PANTHER" id="PTHR15905">
    <property type="entry name" value="GOLGI-ASSOCIATED KINASE 1B-RELATED"/>
    <property type="match status" value="1"/>
</dbReference>
<comment type="subcellular location">
    <subcellularLocation>
        <location evidence="1">Endomembrane system</location>
    </subcellularLocation>
    <subcellularLocation>
        <location evidence="2">Golgi apparatus</location>
    </subcellularLocation>
</comment>